<feature type="compositionally biased region" description="Low complexity" evidence="1">
    <location>
        <begin position="240"/>
        <end position="251"/>
    </location>
</feature>
<dbReference type="Proteomes" id="UP000243797">
    <property type="component" value="Unassembled WGS sequence"/>
</dbReference>
<feature type="compositionally biased region" description="Low complexity" evidence="1">
    <location>
        <begin position="131"/>
        <end position="141"/>
    </location>
</feature>
<gene>
    <name evidence="2" type="ORF">CAC42_6741</name>
</gene>
<keyword evidence="3" id="KW-1185">Reference proteome</keyword>
<dbReference type="OrthoDB" id="3945107at2759"/>
<feature type="compositionally biased region" description="Basic and acidic residues" evidence="1">
    <location>
        <begin position="382"/>
        <end position="398"/>
    </location>
</feature>
<feature type="compositionally biased region" description="Polar residues" evidence="1">
    <location>
        <begin position="277"/>
        <end position="289"/>
    </location>
</feature>
<evidence type="ECO:0000313" key="3">
    <source>
        <dbReference type="Proteomes" id="UP000243797"/>
    </source>
</evidence>
<dbReference type="EMBL" id="NKHZ01000088">
    <property type="protein sequence ID" value="PNS14228.1"/>
    <property type="molecule type" value="Genomic_DNA"/>
</dbReference>
<comment type="caution">
    <text evidence="2">The sequence shown here is derived from an EMBL/GenBank/DDBJ whole genome shotgun (WGS) entry which is preliminary data.</text>
</comment>
<feature type="region of interest" description="Disordered" evidence="1">
    <location>
        <begin position="233"/>
        <end position="398"/>
    </location>
</feature>
<evidence type="ECO:0000313" key="2">
    <source>
        <dbReference type="EMBL" id="PNS14228.1"/>
    </source>
</evidence>
<dbReference type="InParanoid" id="A0A2K1QGD0"/>
<feature type="compositionally biased region" description="Basic and acidic residues" evidence="1">
    <location>
        <begin position="114"/>
        <end position="129"/>
    </location>
</feature>
<proteinExistence type="predicted"/>
<organism evidence="2 3">
    <name type="scientific">Sphaceloma murrayae</name>
    <dbReference type="NCBI Taxonomy" id="2082308"/>
    <lineage>
        <taxon>Eukaryota</taxon>
        <taxon>Fungi</taxon>
        <taxon>Dikarya</taxon>
        <taxon>Ascomycota</taxon>
        <taxon>Pezizomycotina</taxon>
        <taxon>Dothideomycetes</taxon>
        <taxon>Dothideomycetidae</taxon>
        <taxon>Myriangiales</taxon>
        <taxon>Elsinoaceae</taxon>
        <taxon>Sphaceloma</taxon>
    </lineage>
</organism>
<name>A0A2K1QGD0_9PEZI</name>
<accession>A0A2K1QGD0</accession>
<protein>
    <submittedName>
        <fullName evidence="2">Uncharacterized protein</fullName>
    </submittedName>
</protein>
<feature type="compositionally biased region" description="Basic and acidic residues" evidence="1">
    <location>
        <begin position="78"/>
        <end position="98"/>
    </location>
</feature>
<dbReference type="STRING" id="2082308.A0A2K1QGD0"/>
<dbReference type="AlphaFoldDB" id="A0A2K1QGD0"/>
<feature type="compositionally biased region" description="Polar residues" evidence="1">
    <location>
        <begin position="369"/>
        <end position="381"/>
    </location>
</feature>
<feature type="compositionally biased region" description="Polar residues" evidence="1">
    <location>
        <begin position="334"/>
        <end position="362"/>
    </location>
</feature>
<sequence>MLPLQRLLARSSRAATALTPVRSNPPFPHFQCRHASRIAKTTASTAAPAEQPASPLVKKTRAKSTAATPKTPRAASKKSSEKSTKDDGLSSPTEHESSPVKTTKRTASTTTKPAKREKVEKPVKAEKAPKAPKAVKSTKAVRAGTEDDQTKVKRTRTTKKASMAVGETSPPEAGIKHAAATIAAPCGTDSAASTHRVEETPHISVEGAAQHMSDSSIQTPTTVLPAQPDKVVDDLRSEQAGSLPVASSAAPPCSPDTIASTTVEVTRAAKSHPVTPVDQSQSQATTLSDEASAPNVTPDPLTSGASMNGDVESHSPAVSESSASTQSSIVVMDTASQNVPGASTPVNAPRSTVQKAAPSPSNLLPPGQSGRTRSVAQTRQTIRNDDTGFEFSDRDETPEARYQRGLAASEHVAKGGKLPPRYKGAARRVTAIIVALPFVIVGTPIVWERVVEGKGPKQRPGFEGGTFTLEQIGESEGGAEVKVVRKEDGQR</sequence>
<feature type="region of interest" description="Disordered" evidence="1">
    <location>
        <begin position="11"/>
        <end position="173"/>
    </location>
</feature>
<evidence type="ECO:0000256" key="1">
    <source>
        <dbReference type="SAM" id="MobiDB-lite"/>
    </source>
</evidence>
<reference evidence="2 3" key="1">
    <citation type="submission" date="2017-06" db="EMBL/GenBank/DDBJ databases">
        <title>Draft genome sequence of a variant of Elsinoe murrayae.</title>
        <authorList>
            <person name="Cheng Q."/>
        </authorList>
    </citation>
    <scope>NUCLEOTIDE SEQUENCE [LARGE SCALE GENOMIC DNA]</scope>
    <source>
        <strain evidence="2 3">CQ-2017a</strain>
    </source>
</reference>
<feature type="compositionally biased region" description="Low complexity" evidence="1">
    <location>
        <begin position="314"/>
        <end position="331"/>
    </location>
</feature>